<dbReference type="AlphaFoldDB" id="A0A849I7N0"/>
<dbReference type="InterPro" id="IPR012347">
    <property type="entry name" value="Ferritin-like"/>
</dbReference>
<proteinExistence type="predicted"/>
<protein>
    <submittedName>
        <fullName evidence="3">DUF4142 domain-containing protein</fullName>
    </submittedName>
</protein>
<feature type="signal peptide" evidence="1">
    <location>
        <begin position="1"/>
        <end position="20"/>
    </location>
</feature>
<dbReference type="Gene3D" id="1.20.1260.10">
    <property type="match status" value="1"/>
</dbReference>
<keyword evidence="1" id="KW-0732">Signal</keyword>
<dbReference type="EMBL" id="JABEPP010000002">
    <property type="protein sequence ID" value="NNM72409.1"/>
    <property type="molecule type" value="Genomic_DNA"/>
</dbReference>
<dbReference type="InterPro" id="IPR025419">
    <property type="entry name" value="DUF4142"/>
</dbReference>
<reference evidence="3 4" key="1">
    <citation type="submission" date="2020-04" db="EMBL/GenBank/DDBJ databases">
        <title>Enterovirga sp. isolate from soil.</title>
        <authorList>
            <person name="Chea S."/>
            <person name="Kim D.-U."/>
        </authorList>
    </citation>
    <scope>NUCLEOTIDE SEQUENCE [LARGE SCALE GENOMIC DNA]</scope>
    <source>
        <strain evidence="3 4">DB1703</strain>
    </source>
</reference>
<feature type="domain" description="DUF4142" evidence="2">
    <location>
        <begin position="133"/>
        <end position="208"/>
    </location>
</feature>
<name>A0A849I7N0_9HYPH</name>
<dbReference type="Proteomes" id="UP000564885">
    <property type="component" value="Unassembled WGS sequence"/>
</dbReference>
<organism evidence="3 4">
    <name type="scientific">Enterovirga aerilata</name>
    <dbReference type="NCBI Taxonomy" id="2730920"/>
    <lineage>
        <taxon>Bacteria</taxon>
        <taxon>Pseudomonadati</taxon>
        <taxon>Pseudomonadota</taxon>
        <taxon>Alphaproteobacteria</taxon>
        <taxon>Hyphomicrobiales</taxon>
        <taxon>Methylobacteriaceae</taxon>
        <taxon>Enterovirga</taxon>
    </lineage>
</organism>
<feature type="chain" id="PRO_5032729279" evidence="1">
    <location>
        <begin position="21"/>
        <end position="215"/>
    </location>
</feature>
<evidence type="ECO:0000256" key="1">
    <source>
        <dbReference type="SAM" id="SignalP"/>
    </source>
</evidence>
<gene>
    <name evidence="3" type="ORF">HJG44_08385</name>
</gene>
<dbReference type="RefSeq" id="WP_171217882.1">
    <property type="nucleotide sequence ID" value="NZ_JABEPP010000002.1"/>
</dbReference>
<accession>A0A849I7N0</accession>
<keyword evidence="4" id="KW-1185">Reference proteome</keyword>
<evidence type="ECO:0000313" key="3">
    <source>
        <dbReference type="EMBL" id="NNM72409.1"/>
    </source>
</evidence>
<comment type="caution">
    <text evidence="3">The sequence shown here is derived from an EMBL/GenBank/DDBJ whole genome shotgun (WGS) entry which is preliminary data.</text>
</comment>
<evidence type="ECO:0000259" key="2">
    <source>
        <dbReference type="Pfam" id="PF13628"/>
    </source>
</evidence>
<sequence>MNRRQFIAGLMLATSPLAITHTVAQPAPPPGAIPAPTYLAMAAKGGMLLEETARDAFAKTQDARVKRFARAEVVEQVNLTDKLTANTPSGLMAGAAAGTPPGGVVGGLVAAPFVVAGAAVGAAGTLLGLGGQPVPMTGDAQKADMIARIQSTAAGPQYDALFVQTQLMGHHEAYAVHSSYAQNGDDPALRRVARGALPLLRLHIAQLTRMQGPQG</sequence>
<evidence type="ECO:0000313" key="4">
    <source>
        <dbReference type="Proteomes" id="UP000564885"/>
    </source>
</evidence>
<dbReference type="Pfam" id="PF13628">
    <property type="entry name" value="DUF4142"/>
    <property type="match status" value="1"/>
</dbReference>